<gene>
    <name evidence="4" type="primary">LOC109461878</name>
</gene>
<dbReference type="AlphaFoldDB" id="A0A6P4Y5D4"/>
<feature type="compositionally biased region" description="Basic and acidic residues" evidence="2">
    <location>
        <begin position="24"/>
        <end position="39"/>
    </location>
</feature>
<dbReference type="OrthoDB" id="10015138at2759"/>
<protein>
    <submittedName>
        <fullName evidence="4">Rho GTPase-activating protein gacN-like</fullName>
    </submittedName>
</protein>
<feature type="region of interest" description="Disordered" evidence="2">
    <location>
        <begin position="18"/>
        <end position="39"/>
    </location>
</feature>
<feature type="region of interest" description="Disordered" evidence="2">
    <location>
        <begin position="279"/>
        <end position="298"/>
    </location>
</feature>
<evidence type="ECO:0000313" key="3">
    <source>
        <dbReference type="Proteomes" id="UP000515135"/>
    </source>
</evidence>
<dbReference type="Proteomes" id="UP000515135">
    <property type="component" value="Unplaced"/>
</dbReference>
<evidence type="ECO:0000256" key="2">
    <source>
        <dbReference type="SAM" id="MobiDB-lite"/>
    </source>
</evidence>
<evidence type="ECO:0000256" key="1">
    <source>
        <dbReference type="SAM" id="Coils"/>
    </source>
</evidence>
<feature type="region of interest" description="Disordered" evidence="2">
    <location>
        <begin position="83"/>
        <end position="120"/>
    </location>
</feature>
<reference evidence="4" key="1">
    <citation type="submission" date="2025-08" db="UniProtKB">
        <authorList>
            <consortium name="RefSeq"/>
        </authorList>
    </citation>
    <scope>IDENTIFICATION</scope>
    <source>
        <tissue evidence="4">Gonad</tissue>
    </source>
</reference>
<name>A0A6P4Y5D4_BRABE</name>
<dbReference type="KEGG" id="bbel:109461878"/>
<accession>A0A6P4Y5D4</accession>
<dbReference type="RefSeq" id="XP_019613907.1">
    <property type="nucleotide sequence ID" value="XM_019758348.1"/>
</dbReference>
<dbReference type="GeneID" id="109461878"/>
<evidence type="ECO:0000313" key="4">
    <source>
        <dbReference type="RefSeq" id="XP_019613907.1"/>
    </source>
</evidence>
<feature type="compositionally biased region" description="Basic and acidic residues" evidence="2">
    <location>
        <begin position="83"/>
        <end position="113"/>
    </location>
</feature>
<sequence length="365" mass="41991">MFFVGPMAMRGSTITTKIKRKAPKQNEDSRRRNERDIGSEKFDVEGLGLQVRPTTLCLVRQLRTHITAMEADIECRKAKKEIAERKTKEAEKNATRKSSELKDDRQLEDQARKEKAKARGLLESEQKARVKFRRDLDHLKSVKDLSVEAMENAIRHTERVSTELDSLKQRLEWTSDMMQGLKGERDLAERERLGVVYEKNKLAKERKAVRSETSCLLASKDLLARETWEARRDRYKAIQDRNDAIKQCREMRGELIELERKKKELLKLTSLYQDRVLSMYPDDDSSTDKQSGRESSVSHVAKMTSLKLPKIYGNYTLSKTHMLGGSGECCVLNNTRKVPLDKDCGQDGVILPKVNNIAVHNKARK</sequence>
<feature type="coiled-coil region" evidence="1">
    <location>
        <begin position="241"/>
        <end position="268"/>
    </location>
</feature>
<keyword evidence="1" id="KW-0175">Coiled coil</keyword>
<keyword evidence="3" id="KW-1185">Reference proteome</keyword>
<proteinExistence type="predicted"/>
<organism evidence="3 4">
    <name type="scientific">Branchiostoma belcheri</name>
    <name type="common">Amphioxus</name>
    <dbReference type="NCBI Taxonomy" id="7741"/>
    <lineage>
        <taxon>Eukaryota</taxon>
        <taxon>Metazoa</taxon>
        <taxon>Chordata</taxon>
        <taxon>Cephalochordata</taxon>
        <taxon>Leptocardii</taxon>
        <taxon>Amphioxiformes</taxon>
        <taxon>Branchiostomatidae</taxon>
        <taxon>Branchiostoma</taxon>
    </lineage>
</organism>